<dbReference type="Proteomes" id="UP000197025">
    <property type="component" value="Unassembled WGS sequence"/>
</dbReference>
<dbReference type="InterPro" id="IPR051610">
    <property type="entry name" value="GPI/OXD"/>
</dbReference>
<dbReference type="SUPFAM" id="SSF51182">
    <property type="entry name" value="RmlC-like cupins"/>
    <property type="match status" value="1"/>
</dbReference>
<dbReference type="CDD" id="cd02222">
    <property type="entry name" value="cupin_TM1459-like"/>
    <property type="match status" value="1"/>
</dbReference>
<dbReference type="Gene3D" id="2.60.120.10">
    <property type="entry name" value="Jelly Rolls"/>
    <property type="match status" value="1"/>
</dbReference>
<dbReference type="RefSeq" id="WP_088570700.1">
    <property type="nucleotide sequence ID" value="NZ_FYEK01000020.1"/>
</dbReference>
<dbReference type="InParanoid" id="A0A212QQX4"/>
<dbReference type="Pfam" id="PF07883">
    <property type="entry name" value="Cupin_2"/>
    <property type="match status" value="1"/>
</dbReference>
<dbReference type="InterPro" id="IPR011051">
    <property type="entry name" value="RmlC_Cupin_sf"/>
</dbReference>
<name>A0A212QQX4_9CHLR</name>
<dbReference type="PANTHER" id="PTHR35848">
    <property type="entry name" value="OXALATE-BINDING PROTEIN"/>
    <property type="match status" value="1"/>
</dbReference>
<dbReference type="EMBL" id="FYEK01000020">
    <property type="protein sequence ID" value="SNB61938.1"/>
    <property type="molecule type" value="Genomic_DNA"/>
</dbReference>
<proteinExistence type="predicted"/>
<dbReference type="OrthoDB" id="1551122at2"/>
<accession>A0A212QQX4</accession>
<dbReference type="InterPro" id="IPR013096">
    <property type="entry name" value="Cupin_2"/>
</dbReference>
<dbReference type="InterPro" id="IPR014710">
    <property type="entry name" value="RmlC-like_jellyroll"/>
</dbReference>
<keyword evidence="1" id="KW-0479">Metal-binding</keyword>
<organism evidence="3 4">
    <name type="scientific">Thermoflexus hugenholtzii JAD2</name>
    <dbReference type="NCBI Taxonomy" id="877466"/>
    <lineage>
        <taxon>Bacteria</taxon>
        <taxon>Bacillati</taxon>
        <taxon>Chloroflexota</taxon>
        <taxon>Thermoflexia</taxon>
        <taxon>Thermoflexales</taxon>
        <taxon>Thermoflexaceae</taxon>
        <taxon>Thermoflexus</taxon>
    </lineage>
</organism>
<dbReference type="GO" id="GO:0046872">
    <property type="term" value="F:metal ion binding"/>
    <property type="evidence" value="ECO:0007669"/>
    <property type="project" value="UniProtKB-KW"/>
</dbReference>
<reference evidence="4" key="1">
    <citation type="submission" date="2017-06" db="EMBL/GenBank/DDBJ databases">
        <authorList>
            <person name="Varghese N."/>
            <person name="Submissions S."/>
        </authorList>
    </citation>
    <scope>NUCLEOTIDE SEQUENCE [LARGE SCALE GENOMIC DNA]</scope>
    <source>
        <strain evidence="4">JAD2</strain>
    </source>
</reference>
<evidence type="ECO:0000313" key="3">
    <source>
        <dbReference type="EMBL" id="SNB61938.1"/>
    </source>
</evidence>
<gene>
    <name evidence="3" type="ORF">SAMN02746019_00027830</name>
</gene>
<dbReference type="PANTHER" id="PTHR35848:SF6">
    <property type="entry name" value="CUPIN TYPE-2 DOMAIN-CONTAINING PROTEIN"/>
    <property type="match status" value="1"/>
</dbReference>
<keyword evidence="4" id="KW-1185">Reference proteome</keyword>
<protein>
    <submittedName>
        <fullName evidence="3">Cupin domain protein</fullName>
    </submittedName>
</protein>
<dbReference type="AlphaFoldDB" id="A0A212QQX4"/>
<sequence>MGEFDPRRPSPFTACERQPVTDAGARGASIRWIIDTRHGAPTYRLRVIELEPGGHTPLHAHWFEHENFVLSGEGEVQIGDQVYPIRAGDVVFVPPHVTHQYRNTGQKPLRFLCGIPAEWVRAARPDVYGEPGKGPPES</sequence>
<evidence type="ECO:0000256" key="1">
    <source>
        <dbReference type="ARBA" id="ARBA00022723"/>
    </source>
</evidence>
<evidence type="ECO:0000313" key="4">
    <source>
        <dbReference type="Proteomes" id="UP000197025"/>
    </source>
</evidence>
<feature type="domain" description="Cupin type-2" evidence="2">
    <location>
        <begin position="47"/>
        <end position="113"/>
    </location>
</feature>
<evidence type="ECO:0000259" key="2">
    <source>
        <dbReference type="Pfam" id="PF07883"/>
    </source>
</evidence>